<dbReference type="PANTHER" id="PTHR35586:SF1">
    <property type="entry name" value="SLL1691 PROTEIN"/>
    <property type="match status" value="1"/>
</dbReference>
<protein>
    <recommendedName>
        <fullName evidence="1">DUF4351 domain-containing protein</fullName>
    </recommendedName>
</protein>
<dbReference type="PANTHER" id="PTHR35586">
    <property type="entry name" value="SLL1691 PROTEIN"/>
    <property type="match status" value="1"/>
</dbReference>
<dbReference type="Pfam" id="PF14261">
    <property type="entry name" value="DUF4351"/>
    <property type="match status" value="1"/>
</dbReference>
<reference evidence="2" key="1">
    <citation type="submission" date="2019-02" db="EMBL/GenBank/DDBJ databases">
        <authorList>
            <person name="Gruber-Vodicka R. H."/>
            <person name="Seah K. B. B."/>
        </authorList>
    </citation>
    <scope>NUCLEOTIDE SEQUENCE</scope>
    <source>
        <strain evidence="2">BECK_BZ131</strain>
    </source>
</reference>
<dbReference type="InterPro" id="IPR025587">
    <property type="entry name" value="DUF4351"/>
</dbReference>
<sequence>MVQFRIKNYPKIVAYRLGCWLSEIRNEKKVAIGDQGVVRPEEENEMISQFARDIRQKAPREGMRKGLLEGEVKGEAKSLLRMLPRRFGSLPDEISERVHNVDPNTMEMWADRVLDAKFLKEVFSE</sequence>
<accession>A0A450TVE4</accession>
<name>A0A450TVE4_9GAMM</name>
<evidence type="ECO:0000259" key="1">
    <source>
        <dbReference type="Pfam" id="PF14261"/>
    </source>
</evidence>
<organism evidence="2">
    <name type="scientific">Candidatus Kentrum sp. FW</name>
    <dbReference type="NCBI Taxonomy" id="2126338"/>
    <lineage>
        <taxon>Bacteria</taxon>
        <taxon>Pseudomonadati</taxon>
        <taxon>Pseudomonadota</taxon>
        <taxon>Gammaproteobacteria</taxon>
        <taxon>Candidatus Kentrum</taxon>
    </lineage>
</organism>
<dbReference type="EMBL" id="CAADFE010000039">
    <property type="protein sequence ID" value="VFJ72858.1"/>
    <property type="molecule type" value="Genomic_DNA"/>
</dbReference>
<feature type="domain" description="DUF4351" evidence="1">
    <location>
        <begin position="69"/>
        <end position="119"/>
    </location>
</feature>
<gene>
    <name evidence="2" type="ORF">BECKFW1821C_GA0114237_103912</name>
</gene>
<evidence type="ECO:0000313" key="2">
    <source>
        <dbReference type="EMBL" id="VFJ72858.1"/>
    </source>
</evidence>
<proteinExistence type="predicted"/>
<dbReference type="AlphaFoldDB" id="A0A450TVE4"/>